<dbReference type="FunFam" id="3.90.550.10:FF:000057">
    <property type="entry name" value="Glycosyltransferase-like protein, family 2"/>
    <property type="match status" value="1"/>
</dbReference>
<evidence type="ECO:0000256" key="1">
    <source>
        <dbReference type="ARBA" id="ARBA00004653"/>
    </source>
</evidence>
<keyword evidence="2" id="KW-0328">Glycosyltransferase</keyword>
<dbReference type="Pfam" id="PF13641">
    <property type="entry name" value="Glyco_tranf_2_3"/>
    <property type="match status" value="1"/>
</dbReference>
<keyword evidence="6" id="KW-0333">Golgi apparatus</keyword>
<reference evidence="10" key="1">
    <citation type="journal article" date="2023" name="Int. J. Syst. Evol. Microbiol.">
        <title>Mesoterricola silvestris gen. nov., sp. nov., Mesoterricola sediminis sp. nov., Geothrix oryzae sp. nov., Geothrix edaphica sp. nov., Geothrix rubra sp. nov., and Geothrix limicola sp. nov., six novel members of Acidobacteriota isolated from soils.</title>
        <authorList>
            <person name="Itoh H."/>
            <person name="Sugisawa Y."/>
            <person name="Mise K."/>
            <person name="Xu Z."/>
            <person name="Kuniyasu M."/>
            <person name="Ushijima N."/>
            <person name="Kawano K."/>
            <person name="Kobayashi E."/>
            <person name="Shiratori Y."/>
            <person name="Masuda Y."/>
            <person name="Senoo K."/>
        </authorList>
    </citation>
    <scope>NUCLEOTIDE SEQUENCE</scope>
    <source>
        <strain evidence="10">W786</strain>
    </source>
</reference>
<accession>A0AA48KFU4</accession>
<evidence type="ECO:0000313" key="10">
    <source>
        <dbReference type="EMBL" id="BDU76793.1"/>
    </source>
</evidence>
<dbReference type="InterPro" id="IPR029044">
    <property type="entry name" value="Nucleotide-diphossugar_trans"/>
</dbReference>
<keyword evidence="4 9" id="KW-0812">Transmembrane</keyword>
<keyword evidence="8" id="KW-0961">Cell wall biogenesis/degradation</keyword>
<dbReference type="GO" id="GO:0071555">
    <property type="term" value="P:cell wall organization"/>
    <property type="evidence" value="ECO:0007669"/>
    <property type="project" value="UniProtKB-KW"/>
</dbReference>
<dbReference type="CDD" id="cd06437">
    <property type="entry name" value="CESA_CaSu_A2"/>
    <property type="match status" value="1"/>
</dbReference>
<dbReference type="RefSeq" id="WP_243334201.1">
    <property type="nucleotide sequence ID" value="NZ_AP027081.1"/>
</dbReference>
<keyword evidence="5 9" id="KW-1133">Transmembrane helix</keyword>
<sequence length="509" mass="57942">MEVLKTATLATYFTILTILSIYGAHRLWMLILYFRHKHQPPQPAGDRSFEPMVTVQLAVFNEMNVVERLMDYVVRMDWPKEKLEIQMLDDSTDDTVKVAQAVCEKYRNLGWDISYIHRTDRTGFKAGALDNGLKTAKGEFVAMFDADFLPTEDFLRKAVPHFKDDKIAFIQGCWDHLNRDFSLLTQVQAILLDGHFVFEHTARNRSHAFFNFSGTAGMWRVSAIADAGGWEHDTITEDADLSYRAQLKGWKGVYLKDMVVPAELPVEVNAFKSQQHRWAKGNAQVIRKLMKTILTSKESLHTKAECWFHLTANCNYMLMVVLAVIMVPSMYFRAGTPAKVLLLTDGPFFLLNAVSVGLYFGLSQREVYNNKNWTSRLKYVPGLMSLGIGLCLNQAKAVLEGFFTDDIEFKRTPKLGVDEKGKATVPGKARAYKVPKSVMTILEAAFAVYYFGAVCVAIYIRKWASVPFLWLFFSGFAYISFMSLADVKIFRRLAMDELEDDETQSSLVQ</sequence>
<feature type="transmembrane region" description="Helical" evidence="9">
    <location>
        <begin position="438"/>
        <end position="460"/>
    </location>
</feature>
<proteinExistence type="predicted"/>
<dbReference type="AlphaFoldDB" id="A0AA48KFU4"/>
<keyword evidence="7 9" id="KW-0472">Membrane</keyword>
<protein>
    <submittedName>
        <fullName evidence="10">Glycosyl transferase</fullName>
    </submittedName>
</protein>
<evidence type="ECO:0000256" key="3">
    <source>
        <dbReference type="ARBA" id="ARBA00022679"/>
    </source>
</evidence>
<feature type="transmembrane region" description="Helical" evidence="9">
    <location>
        <begin position="12"/>
        <end position="34"/>
    </location>
</feature>
<dbReference type="Gene3D" id="3.90.550.10">
    <property type="entry name" value="Spore Coat Polysaccharide Biosynthesis Protein SpsA, Chain A"/>
    <property type="match status" value="1"/>
</dbReference>
<evidence type="ECO:0000256" key="5">
    <source>
        <dbReference type="ARBA" id="ARBA00022989"/>
    </source>
</evidence>
<keyword evidence="3 10" id="KW-0808">Transferase</keyword>
<evidence type="ECO:0000313" key="11">
    <source>
        <dbReference type="Proteomes" id="UP001228113"/>
    </source>
</evidence>
<dbReference type="EMBL" id="AP027081">
    <property type="protein sequence ID" value="BDU76793.1"/>
    <property type="molecule type" value="Genomic_DNA"/>
</dbReference>
<dbReference type="SUPFAM" id="SSF53448">
    <property type="entry name" value="Nucleotide-diphospho-sugar transferases"/>
    <property type="match status" value="1"/>
</dbReference>
<dbReference type="PANTHER" id="PTHR32044">
    <property type="entry name" value="GLUCOMANNAN 4-BETA-MANNOSYLTRANSFERASE 9"/>
    <property type="match status" value="1"/>
</dbReference>
<dbReference type="PANTHER" id="PTHR32044:SF80">
    <property type="entry name" value="XYLOGLUCAN GLYCOSYLTRANSFERASE 2-RELATED"/>
    <property type="match status" value="1"/>
</dbReference>
<dbReference type="Proteomes" id="UP001228113">
    <property type="component" value="Chromosome"/>
</dbReference>
<comment type="subcellular location">
    <subcellularLocation>
        <location evidence="1">Golgi apparatus membrane</location>
        <topology evidence="1">Multi-pass membrane protein</topology>
    </subcellularLocation>
</comment>
<gene>
    <name evidence="10" type="ORF">METESE_17510</name>
</gene>
<evidence type="ECO:0000256" key="8">
    <source>
        <dbReference type="ARBA" id="ARBA00023316"/>
    </source>
</evidence>
<dbReference type="GO" id="GO:0016757">
    <property type="term" value="F:glycosyltransferase activity"/>
    <property type="evidence" value="ECO:0007669"/>
    <property type="project" value="UniProtKB-KW"/>
</dbReference>
<evidence type="ECO:0000256" key="4">
    <source>
        <dbReference type="ARBA" id="ARBA00022692"/>
    </source>
</evidence>
<feature type="transmembrane region" description="Helical" evidence="9">
    <location>
        <begin position="466"/>
        <end position="485"/>
    </location>
</feature>
<evidence type="ECO:0000256" key="6">
    <source>
        <dbReference type="ARBA" id="ARBA00023034"/>
    </source>
</evidence>
<name>A0AA48KFU4_9BACT</name>
<evidence type="ECO:0000256" key="9">
    <source>
        <dbReference type="SAM" id="Phobius"/>
    </source>
</evidence>
<keyword evidence="11" id="KW-1185">Reference proteome</keyword>
<dbReference type="KEGG" id="msea:METESE_17510"/>
<evidence type="ECO:0000256" key="7">
    <source>
        <dbReference type="ARBA" id="ARBA00023136"/>
    </source>
</evidence>
<evidence type="ECO:0000256" key="2">
    <source>
        <dbReference type="ARBA" id="ARBA00022676"/>
    </source>
</evidence>
<organism evidence="10 11">
    <name type="scientific">Mesoterricola sediminis</name>
    <dbReference type="NCBI Taxonomy" id="2927980"/>
    <lineage>
        <taxon>Bacteria</taxon>
        <taxon>Pseudomonadati</taxon>
        <taxon>Acidobacteriota</taxon>
        <taxon>Holophagae</taxon>
        <taxon>Holophagales</taxon>
        <taxon>Holophagaceae</taxon>
        <taxon>Mesoterricola</taxon>
    </lineage>
</organism>
<feature type="transmembrane region" description="Helical" evidence="9">
    <location>
        <begin position="340"/>
        <end position="362"/>
    </location>
</feature>